<dbReference type="Proteomes" id="UP000001542">
    <property type="component" value="Unassembled WGS sequence"/>
</dbReference>
<proteinExistence type="predicted"/>
<gene>
    <name evidence="3" type="ORF">TVAG_481340</name>
</gene>
<dbReference type="KEGG" id="tva:4758888"/>
<dbReference type="OrthoDB" id="6718656at2759"/>
<dbReference type="VEuPathDB" id="TrichDB:TVAG_481340"/>
<sequence length="326" mass="38571">MSEQDIHPNKFSKLRSIYKYYIDSYNALYQLKTDKEEELKEIYKKIKTELIDSKTYSPTKIRKDISNIIPYNNRYTKSYLYLAKLLSDDYHIPEVNCAETLALYKEDTIYRAIMYNDLERFISFTEREGFDKDKMLESSLYPHSYKKYSLIELCCYHGAVDCFKVLRTKFSTKINGRCLLFSFLGGNQEIMSECLKYQTPDRFCMEYAIISHNIDFVTFLKNEYDLWIDLDCCAINNNLESFLVCFDQTNDVDKCFINLVIFNIPSLCEYFLSKGAYINETDIFGETALHIAARYNSKETVKFLISHRININKKIMMGEPLFILQY</sequence>
<evidence type="ECO:0000259" key="2">
    <source>
        <dbReference type="Pfam" id="PF11929"/>
    </source>
</evidence>
<keyword evidence="4" id="KW-1185">Reference proteome</keyword>
<dbReference type="EMBL" id="DS113580">
    <property type="protein sequence ID" value="EAY01064.1"/>
    <property type="molecule type" value="Genomic_DNA"/>
</dbReference>
<keyword evidence="1" id="KW-0040">ANK repeat</keyword>
<protein>
    <recommendedName>
        <fullName evidence="2">DUF3447 domain-containing protein</fullName>
    </recommendedName>
</protein>
<feature type="domain" description="DUF3447" evidence="2">
    <location>
        <begin position="170"/>
        <end position="245"/>
    </location>
</feature>
<name>A2F209_TRIV3</name>
<reference evidence="3" key="1">
    <citation type="submission" date="2006-10" db="EMBL/GenBank/DDBJ databases">
        <authorList>
            <person name="Amadeo P."/>
            <person name="Zhao Q."/>
            <person name="Wortman J."/>
            <person name="Fraser-Liggett C."/>
            <person name="Carlton J."/>
        </authorList>
    </citation>
    <scope>NUCLEOTIDE SEQUENCE</scope>
    <source>
        <strain evidence="3">G3</strain>
    </source>
</reference>
<dbReference type="AlphaFoldDB" id="A2F209"/>
<feature type="repeat" description="ANK" evidence="1">
    <location>
        <begin position="284"/>
        <end position="316"/>
    </location>
</feature>
<dbReference type="Pfam" id="PF11929">
    <property type="entry name" value="DUF3447"/>
    <property type="match status" value="1"/>
</dbReference>
<evidence type="ECO:0000256" key="1">
    <source>
        <dbReference type="PROSITE-ProRule" id="PRU00023"/>
    </source>
</evidence>
<dbReference type="RefSeq" id="XP_001313936.1">
    <property type="nucleotide sequence ID" value="XM_001313932.1"/>
</dbReference>
<organism evidence="3 4">
    <name type="scientific">Trichomonas vaginalis (strain ATCC PRA-98 / G3)</name>
    <dbReference type="NCBI Taxonomy" id="412133"/>
    <lineage>
        <taxon>Eukaryota</taxon>
        <taxon>Metamonada</taxon>
        <taxon>Parabasalia</taxon>
        <taxon>Trichomonadida</taxon>
        <taxon>Trichomonadidae</taxon>
        <taxon>Trichomonas</taxon>
    </lineage>
</organism>
<evidence type="ECO:0000313" key="4">
    <source>
        <dbReference type="Proteomes" id="UP000001542"/>
    </source>
</evidence>
<dbReference type="Gene3D" id="1.25.40.20">
    <property type="entry name" value="Ankyrin repeat-containing domain"/>
    <property type="match status" value="1"/>
</dbReference>
<dbReference type="PANTHER" id="PTHR24182">
    <property type="entry name" value="ANKYRIN REPEAT AND SOCS BOX CONTAINING 4"/>
    <property type="match status" value="1"/>
</dbReference>
<dbReference type="InterPro" id="IPR020683">
    <property type="entry name" value="DUF3447"/>
</dbReference>
<dbReference type="VEuPathDB" id="TrichDB:TVAGG3_0477360"/>
<reference evidence="3" key="2">
    <citation type="journal article" date="2007" name="Science">
        <title>Draft genome sequence of the sexually transmitted pathogen Trichomonas vaginalis.</title>
        <authorList>
            <person name="Carlton J.M."/>
            <person name="Hirt R.P."/>
            <person name="Silva J.C."/>
            <person name="Delcher A.L."/>
            <person name="Schatz M."/>
            <person name="Zhao Q."/>
            <person name="Wortman J.R."/>
            <person name="Bidwell S.L."/>
            <person name="Alsmark U.C.M."/>
            <person name="Besteiro S."/>
            <person name="Sicheritz-Ponten T."/>
            <person name="Noel C.J."/>
            <person name="Dacks J.B."/>
            <person name="Foster P.G."/>
            <person name="Simillion C."/>
            <person name="Van de Peer Y."/>
            <person name="Miranda-Saavedra D."/>
            <person name="Barton G.J."/>
            <person name="Westrop G.D."/>
            <person name="Mueller S."/>
            <person name="Dessi D."/>
            <person name="Fiori P.L."/>
            <person name="Ren Q."/>
            <person name="Paulsen I."/>
            <person name="Zhang H."/>
            <person name="Bastida-Corcuera F.D."/>
            <person name="Simoes-Barbosa A."/>
            <person name="Brown M.T."/>
            <person name="Hayes R.D."/>
            <person name="Mukherjee M."/>
            <person name="Okumura C.Y."/>
            <person name="Schneider R."/>
            <person name="Smith A.J."/>
            <person name="Vanacova S."/>
            <person name="Villalvazo M."/>
            <person name="Haas B.J."/>
            <person name="Pertea M."/>
            <person name="Feldblyum T.V."/>
            <person name="Utterback T.R."/>
            <person name="Shu C.L."/>
            <person name="Osoegawa K."/>
            <person name="de Jong P.J."/>
            <person name="Hrdy I."/>
            <person name="Horvathova L."/>
            <person name="Zubacova Z."/>
            <person name="Dolezal P."/>
            <person name="Malik S.B."/>
            <person name="Logsdon J.M. Jr."/>
            <person name="Henze K."/>
            <person name="Gupta A."/>
            <person name="Wang C.C."/>
            <person name="Dunne R.L."/>
            <person name="Upcroft J.A."/>
            <person name="Upcroft P."/>
            <person name="White O."/>
            <person name="Salzberg S.L."/>
            <person name="Tang P."/>
            <person name="Chiu C.-H."/>
            <person name="Lee Y.-S."/>
            <person name="Embley T.M."/>
            <person name="Coombs G.H."/>
            <person name="Mottram J.C."/>
            <person name="Tachezy J."/>
            <person name="Fraser-Liggett C.M."/>
            <person name="Johnson P.J."/>
        </authorList>
    </citation>
    <scope>NUCLEOTIDE SEQUENCE [LARGE SCALE GENOMIC DNA]</scope>
    <source>
        <strain evidence="3">G3</strain>
    </source>
</reference>
<dbReference type="InterPro" id="IPR002110">
    <property type="entry name" value="Ankyrin_rpt"/>
</dbReference>
<dbReference type="SMR" id="A2F209"/>
<dbReference type="SMART" id="SM00248">
    <property type="entry name" value="ANK"/>
    <property type="match status" value="2"/>
</dbReference>
<dbReference type="Pfam" id="PF12796">
    <property type="entry name" value="Ank_2"/>
    <property type="match status" value="1"/>
</dbReference>
<dbReference type="PANTHER" id="PTHR24182:SF13">
    <property type="entry name" value="LD18443P"/>
    <property type="match status" value="1"/>
</dbReference>
<dbReference type="SUPFAM" id="SSF48403">
    <property type="entry name" value="Ankyrin repeat"/>
    <property type="match status" value="1"/>
</dbReference>
<dbReference type="eggNOG" id="ENOG502SBM3">
    <property type="taxonomic scope" value="Eukaryota"/>
</dbReference>
<evidence type="ECO:0000313" key="3">
    <source>
        <dbReference type="EMBL" id="EAY01064.1"/>
    </source>
</evidence>
<dbReference type="PROSITE" id="PS50088">
    <property type="entry name" value="ANK_REPEAT"/>
    <property type="match status" value="1"/>
</dbReference>
<dbReference type="InParanoid" id="A2F209"/>
<dbReference type="InterPro" id="IPR036770">
    <property type="entry name" value="Ankyrin_rpt-contain_sf"/>
</dbReference>
<dbReference type="PROSITE" id="PS50297">
    <property type="entry name" value="ANK_REP_REGION"/>
    <property type="match status" value="1"/>
</dbReference>
<accession>A2F209</accession>